<sequence length="88" mass="9837">SLLGCVKISQVNSRGNIEFSSSLCPSERLRSVWSLIPLAGWVSVLTWLLGRGDLPPSEDQPWLCHMMTCRKPRSPYLLPAAWKSGQQL</sequence>
<protein>
    <submittedName>
        <fullName evidence="1">Uncharacterized protein</fullName>
    </submittedName>
</protein>
<reference evidence="1" key="1">
    <citation type="submission" date="2025-08" db="UniProtKB">
        <authorList>
            <consortium name="Ensembl"/>
        </authorList>
    </citation>
    <scope>IDENTIFICATION</scope>
</reference>
<reference evidence="1" key="2">
    <citation type="submission" date="2025-09" db="UniProtKB">
        <authorList>
            <consortium name="Ensembl"/>
        </authorList>
    </citation>
    <scope>IDENTIFICATION</scope>
</reference>
<keyword evidence="2" id="KW-1185">Reference proteome</keyword>
<evidence type="ECO:0000313" key="2">
    <source>
        <dbReference type="Proteomes" id="UP000694545"/>
    </source>
</evidence>
<dbReference type="AlphaFoldDB" id="A0A8D2J512"/>
<dbReference type="Proteomes" id="UP000694545">
    <property type="component" value="Unplaced"/>
</dbReference>
<name>A0A8D2J512_VARKO</name>
<dbReference type="Ensembl" id="ENSVKKT00000010701.1">
    <property type="protein sequence ID" value="ENSVKKP00000010447.1"/>
    <property type="gene ID" value="ENSVKKG00000007350.1"/>
</dbReference>
<proteinExistence type="predicted"/>
<evidence type="ECO:0000313" key="1">
    <source>
        <dbReference type="Ensembl" id="ENSVKKP00000010447.1"/>
    </source>
</evidence>
<organism evidence="1 2">
    <name type="scientific">Varanus komodoensis</name>
    <name type="common">Komodo dragon</name>
    <dbReference type="NCBI Taxonomy" id="61221"/>
    <lineage>
        <taxon>Eukaryota</taxon>
        <taxon>Metazoa</taxon>
        <taxon>Chordata</taxon>
        <taxon>Craniata</taxon>
        <taxon>Vertebrata</taxon>
        <taxon>Euteleostomi</taxon>
        <taxon>Lepidosauria</taxon>
        <taxon>Squamata</taxon>
        <taxon>Bifurcata</taxon>
        <taxon>Unidentata</taxon>
        <taxon>Episquamata</taxon>
        <taxon>Toxicofera</taxon>
        <taxon>Anguimorpha</taxon>
        <taxon>Paleoanguimorpha</taxon>
        <taxon>Varanoidea</taxon>
        <taxon>Varanidae</taxon>
        <taxon>Varanus</taxon>
    </lineage>
</organism>
<accession>A0A8D2J512</accession>